<feature type="transmembrane region" description="Helical" evidence="1">
    <location>
        <begin position="129"/>
        <end position="147"/>
    </location>
</feature>
<dbReference type="EMBL" id="JAAMOW010000002">
    <property type="protein sequence ID" value="NGY04139.1"/>
    <property type="molecule type" value="Genomic_DNA"/>
</dbReference>
<evidence type="ECO:0000256" key="1">
    <source>
        <dbReference type="SAM" id="Phobius"/>
    </source>
</evidence>
<keyword evidence="1" id="KW-0812">Transmembrane</keyword>
<dbReference type="AlphaFoldDB" id="A0A6M2BPX7"/>
<keyword evidence="1" id="KW-1133">Transmembrane helix</keyword>
<dbReference type="RefSeq" id="WP_166252799.1">
    <property type="nucleotide sequence ID" value="NZ_JAAMOW010000002.1"/>
</dbReference>
<feature type="transmembrane region" description="Helical" evidence="1">
    <location>
        <begin position="6"/>
        <end position="27"/>
    </location>
</feature>
<name>A0A6M2BPX7_9GAMM</name>
<organism evidence="2 3">
    <name type="scientific">Solimonas terrae</name>
    <dbReference type="NCBI Taxonomy" id="1396819"/>
    <lineage>
        <taxon>Bacteria</taxon>
        <taxon>Pseudomonadati</taxon>
        <taxon>Pseudomonadota</taxon>
        <taxon>Gammaproteobacteria</taxon>
        <taxon>Nevskiales</taxon>
        <taxon>Nevskiaceae</taxon>
        <taxon>Solimonas</taxon>
    </lineage>
</organism>
<gene>
    <name evidence="2" type="ORF">G7Y85_05125</name>
</gene>
<feature type="transmembrane region" description="Helical" evidence="1">
    <location>
        <begin position="47"/>
        <end position="65"/>
    </location>
</feature>
<protein>
    <submittedName>
        <fullName evidence="2">DUF2214 family protein</fullName>
    </submittedName>
</protein>
<dbReference type="Pfam" id="PF09980">
    <property type="entry name" value="DUF2214"/>
    <property type="match status" value="1"/>
</dbReference>
<keyword evidence="3" id="KW-1185">Reference proteome</keyword>
<keyword evidence="1" id="KW-0472">Membrane</keyword>
<accession>A0A6M2BPX7</accession>
<proteinExistence type="predicted"/>
<reference evidence="2 3" key="1">
    <citation type="journal article" date="2014" name="Int. J. Syst. Evol. Microbiol.">
        <title>Solimonas terrae sp. nov., isolated from soil.</title>
        <authorList>
            <person name="Kim S.J."/>
            <person name="Moon J.Y."/>
            <person name="Weon H.Y."/>
            <person name="Ahn J.H."/>
            <person name="Chen W.M."/>
            <person name="Kwon S.W."/>
        </authorList>
    </citation>
    <scope>NUCLEOTIDE SEQUENCE [LARGE SCALE GENOMIC DNA]</scope>
    <source>
        <strain evidence="2 3">KIS83-12</strain>
    </source>
</reference>
<sequence>MLSTVILPWVHYVAVLLMVGALMAQMYLLKLSGVPDAVRSIARVDRIYGIAALVVFVTGMLRVWHGGKGPDYYFHNGAFHGVIGLFILAALISVVPTLRFIRWRKAVDAGALPAEGEARKTRILMHVQLTLIVIITLLITMVAHGYGVH</sequence>
<evidence type="ECO:0000313" key="3">
    <source>
        <dbReference type="Proteomes" id="UP000472676"/>
    </source>
</evidence>
<comment type="caution">
    <text evidence="2">The sequence shown here is derived from an EMBL/GenBank/DDBJ whole genome shotgun (WGS) entry which is preliminary data.</text>
</comment>
<dbReference type="InterPro" id="IPR018706">
    <property type="entry name" value="DUF2214_membrane"/>
</dbReference>
<feature type="transmembrane region" description="Helical" evidence="1">
    <location>
        <begin position="77"/>
        <end position="95"/>
    </location>
</feature>
<evidence type="ECO:0000313" key="2">
    <source>
        <dbReference type="EMBL" id="NGY04139.1"/>
    </source>
</evidence>
<dbReference type="Proteomes" id="UP000472676">
    <property type="component" value="Unassembled WGS sequence"/>
</dbReference>